<feature type="transmembrane region" description="Helical" evidence="1">
    <location>
        <begin position="196"/>
        <end position="216"/>
    </location>
</feature>
<keyword evidence="3" id="KW-1185">Reference proteome</keyword>
<feature type="transmembrane region" description="Helical" evidence="1">
    <location>
        <begin position="228"/>
        <end position="252"/>
    </location>
</feature>
<dbReference type="AlphaFoldDB" id="A0A182QJJ6"/>
<evidence type="ECO:0000313" key="3">
    <source>
        <dbReference type="Proteomes" id="UP000075886"/>
    </source>
</evidence>
<dbReference type="VEuPathDB" id="VectorBase:AFAF011518"/>
<keyword evidence="1" id="KW-0812">Transmembrane</keyword>
<evidence type="ECO:0000313" key="2">
    <source>
        <dbReference type="EnsemblMetazoa" id="AFAF011518-PA"/>
    </source>
</evidence>
<dbReference type="EnsemblMetazoa" id="AFAF011518-RA">
    <property type="protein sequence ID" value="AFAF011518-PA"/>
    <property type="gene ID" value="AFAF011518"/>
</dbReference>
<dbReference type="EMBL" id="AXCN02002008">
    <property type="status" value="NOT_ANNOTATED_CDS"/>
    <property type="molecule type" value="Genomic_DNA"/>
</dbReference>
<keyword evidence="1" id="KW-0472">Membrane</keyword>
<dbReference type="Proteomes" id="UP000075886">
    <property type="component" value="Unassembled WGS sequence"/>
</dbReference>
<evidence type="ECO:0000256" key="1">
    <source>
        <dbReference type="SAM" id="Phobius"/>
    </source>
</evidence>
<protein>
    <submittedName>
        <fullName evidence="2">Uncharacterized protein</fullName>
    </submittedName>
</protein>
<sequence>MASCFLRSSSKHCSSDESVRDRACGTRVCSRSTELFTTGTTAGSAASATSGTLSSLADARFTCGLVGLFPASFIGNATALAVFALAPAYCLRFASGVAKLGTAIFSSRCLSSAGARCSSSMEMDRCASASFETTANADFAAIGGVCGSFALLCCGGSFCTGFFGVLVVVVVAVAATGWDLRCPMGEAVVTESSVRFNEICTLEITFLAALGVPLGVELSRLPAFAVAGPFTTVGFACFAAGVSCIFTGIVILNAGRLIVIFGTAAAFGSGCATATGSFVFFGDGLRVATTSGTAFSLFLRAAVGLDLFERDSSTIASNVSISCSSTSRSRSSNSRSSSSAMGELRFGVLLAALRVSNLGELAGFGDPTVFGFGGNAADEGATATSVFDFRIGWKASMFFFGGTGTTGGLGLPVAMTLALRTGPGDSMLLLRDITGETTDDGGVEEEAFDLPPPPPPPPPKYFSRSASLGFLRPSAGEPSTLDTEEGVPTPPFAPGKYRVRLAACSAVTSLFGSCFGFFVDCCTRCLSAKNLATSCSLFTPTTFGPPSTAVRIDCMLLLNFFASCRLERLSASSCSCLSWRRNSSASSRLSLDAVLSTEPERGIEPCASSSTRRSNSCSLLRDGDASSFEWDALRCFLSDGVGDGATIDFCDLIDTAGDGGTCPAAAARPGEPAATVRAFAVCAALPADGVVGVCNEGDGDGSVCDGAVCIVRDGFCEGGGGGDGVPVTGDGLFCDFGLISVVRLFMRPPKKEVLLDLPISAAAAASVAAAASGSPRSGEEPDPCACSHCSRTLSFFSMRSFSARSSALSTAASAVPTLAGGPSPTLPTLLPPTTT</sequence>
<name>A0A182QJJ6_9DIPT</name>
<feature type="transmembrane region" description="Helical" evidence="1">
    <location>
        <begin position="259"/>
        <end position="281"/>
    </location>
</feature>
<feature type="transmembrane region" description="Helical" evidence="1">
    <location>
        <begin position="149"/>
        <end position="175"/>
    </location>
</feature>
<keyword evidence="1" id="KW-1133">Transmembrane helix</keyword>
<organism evidence="2 3">
    <name type="scientific">Anopheles farauti</name>
    <dbReference type="NCBI Taxonomy" id="69004"/>
    <lineage>
        <taxon>Eukaryota</taxon>
        <taxon>Metazoa</taxon>
        <taxon>Ecdysozoa</taxon>
        <taxon>Arthropoda</taxon>
        <taxon>Hexapoda</taxon>
        <taxon>Insecta</taxon>
        <taxon>Pterygota</taxon>
        <taxon>Neoptera</taxon>
        <taxon>Endopterygota</taxon>
        <taxon>Diptera</taxon>
        <taxon>Nematocera</taxon>
        <taxon>Culicoidea</taxon>
        <taxon>Culicidae</taxon>
        <taxon>Anophelinae</taxon>
        <taxon>Anopheles</taxon>
    </lineage>
</organism>
<proteinExistence type="predicted"/>
<accession>A0A182QJJ6</accession>
<reference evidence="3" key="1">
    <citation type="submission" date="2014-01" db="EMBL/GenBank/DDBJ databases">
        <title>The Genome Sequence of Anopheles farauti FAR1 (V2).</title>
        <authorList>
            <consortium name="The Broad Institute Genomics Platform"/>
            <person name="Neafsey D.E."/>
            <person name="Besansky N."/>
            <person name="Howell P."/>
            <person name="Walton C."/>
            <person name="Young S.K."/>
            <person name="Zeng Q."/>
            <person name="Gargeya S."/>
            <person name="Fitzgerald M."/>
            <person name="Haas B."/>
            <person name="Abouelleil A."/>
            <person name="Allen A.W."/>
            <person name="Alvarado L."/>
            <person name="Arachchi H.M."/>
            <person name="Berlin A.M."/>
            <person name="Chapman S.B."/>
            <person name="Gainer-Dewar J."/>
            <person name="Goldberg J."/>
            <person name="Griggs A."/>
            <person name="Gujja S."/>
            <person name="Hansen M."/>
            <person name="Howarth C."/>
            <person name="Imamovic A."/>
            <person name="Ireland A."/>
            <person name="Larimer J."/>
            <person name="McCowan C."/>
            <person name="Murphy C."/>
            <person name="Pearson M."/>
            <person name="Poon T.W."/>
            <person name="Priest M."/>
            <person name="Roberts A."/>
            <person name="Saif S."/>
            <person name="Shea T."/>
            <person name="Sisk P."/>
            <person name="Sykes S."/>
            <person name="Wortman J."/>
            <person name="Nusbaum C."/>
            <person name="Birren B."/>
        </authorList>
    </citation>
    <scope>NUCLEOTIDE SEQUENCE [LARGE SCALE GENOMIC DNA]</scope>
    <source>
        <strain evidence="3">FAR1</strain>
    </source>
</reference>
<reference evidence="2" key="2">
    <citation type="submission" date="2020-05" db="UniProtKB">
        <authorList>
            <consortium name="EnsemblMetazoa"/>
        </authorList>
    </citation>
    <scope>IDENTIFICATION</scope>
    <source>
        <strain evidence="2">FAR1</strain>
    </source>
</reference>